<evidence type="ECO:0000256" key="1">
    <source>
        <dbReference type="SAM" id="Phobius"/>
    </source>
</evidence>
<feature type="transmembrane region" description="Helical" evidence="1">
    <location>
        <begin position="202"/>
        <end position="220"/>
    </location>
</feature>
<feature type="transmembrane region" description="Helical" evidence="1">
    <location>
        <begin position="76"/>
        <end position="95"/>
    </location>
</feature>
<keyword evidence="1" id="KW-0812">Transmembrane</keyword>
<gene>
    <name evidence="2" type="ORF">GCM10008942_07040</name>
</gene>
<feature type="transmembrane region" description="Helical" evidence="1">
    <location>
        <begin position="270"/>
        <end position="289"/>
    </location>
</feature>
<evidence type="ECO:0008006" key="4">
    <source>
        <dbReference type="Google" id="ProtNLM"/>
    </source>
</evidence>
<dbReference type="EMBL" id="BAAADD010000002">
    <property type="protein sequence ID" value="GAA0561212.1"/>
    <property type="molecule type" value="Genomic_DNA"/>
</dbReference>
<accession>A0ABP3P6J4</accession>
<feature type="transmembrane region" description="Helical" evidence="1">
    <location>
        <begin position="125"/>
        <end position="143"/>
    </location>
</feature>
<keyword evidence="1" id="KW-1133">Transmembrane helix</keyword>
<keyword evidence="1" id="KW-0472">Membrane</keyword>
<protein>
    <recommendedName>
        <fullName evidence="4">GumE protein</fullName>
    </recommendedName>
</protein>
<keyword evidence="3" id="KW-1185">Reference proteome</keyword>
<feature type="transmembrane region" description="Helical" evidence="1">
    <location>
        <begin position="20"/>
        <end position="43"/>
    </location>
</feature>
<name>A0ABP3P6J4_9PROT</name>
<organism evidence="2 3">
    <name type="scientific">Rhizomicrobium electricum</name>
    <dbReference type="NCBI Taxonomy" id="480070"/>
    <lineage>
        <taxon>Bacteria</taxon>
        <taxon>Pseudomonadati</taxon>
        <taxon>Pseudomonadota</taxon>
        <taxon>Alphaproteobacteria</taxon>
        <taxon>Micropepsales</taxon>
        <taxon>Micropepsaceae</taxon>
        <taxon>Rhizomicrobium</taxon>
    </lineage>
</organism>
<proteinExistence type="predicted"/>
<feature type="transmembrane region" description="Helical" evidence="1">
    <location>
        <begin position="49"/>
        <end position="67"/>
    </location>
</feature>
<feature type="transmembrane region" description="Helical" evidence="1">
    <location>
        <begin position="232"/>
        <end position="258"/>
    </location>
</feature>
<sequence length="418" mass="44439">MTGWQDETMADNRAPQGDGAIHAVIVAAILENPVLALANNFLFTLNAQVVAAVQLVITLAAIAIIAVRRPSLSRTFVVAGCLFLCCTLLKFVVTGSFNARFLYDSAMLPLFLVLGASARRFSPHFVAILVIALLITAVVELVFPDLYADVLNPRKYFYFTRDWVAAVTAPDASIAASTDIYLGATRYTGSFFGVAHRAGSLFLEPLSLGYFGIICAILFLHAPRIATRHRVIMILCCLGLALLSDTRVAVFLILAAVALRNIAGRARLRWLIAVPYGLLMAVMVLYFVVQAMPGDLGLRLGVTAEPLMNALPLNVLLGGVDDTKVADSGIVYLIANAGLIGFCLYPLLAAGLFSGEGDQSPVAVSIFLYLMVALVFGYAPMSIKTACVLGYGVATLARVRGEAEAYAPGAVMPAGSAP</sequence>
<feature type="transmembrane region" description="Helical" evidence="1">
    <location>
        <begin position="362"/>
        <end position="381"/>
    </location>
</feature>
<dbReference type="Proteomes" id="UP001499951">
    <property type="component" value="Unassembled WGS sequence"/>
</dbReference>
<comment type="caution">
    <text evidence="2">The sequence shown here is derived from an EMBL/GenBank/DDBJ whole genome shotgun (WGS) entry which is preliminary data.</text>
</comment>
<feature type="transmembrane region" description="Helical" evidence="1">
    <location>
        <begin position="330"/>
        <end position="350"/>
    </location>
</feature>
<reference evidence="3" key="1">
    <citation type="journal article" date="2019" name="Int. J. Syst. Evol. Microbiol.">
        <title>The Global Catalogue of Microorganisms (GCM) 10K type strain sequencing project: providing services to taxonomists for standard genome sequencing and annotation.</title>
        <authorList>
            <consortium name="The Broad Institute Genomics Platform"/>
            <consortium name="The Broad Institute Genome Sequencing Center for Infectious Disease"/>
            <person name="Wu L."/>
            <person name="Ma J."/>
        </authorList>
    </citation>
    <scope>NUCLEOTIDE SEQUENCE [LARGE SCALE GENOMIC DNA]</scope>
    <source>
        <strain evidence="3">JCM 15089</strain>
    </source>
</reference>
<evidence type="ECO:0000313" key="2">
    <source>
        <dbReference type="EMBL" id="GAA0561212.1"/>
    </source>
</evidence>
<evidence type="ECO:0000313" key="3">
    <source>
        <dbReference type="Proteomes" id="UP001499951"/>
    </source>
</evidence>